<reference evidence="2" key="1">
    <citation type="submission" date="2022-11" db="UniProtKB">
        <authorList>
            <consortium name="WormBaseParasite"/>
        </authorList>
    </citation>
    <scope>IDENTIFICATION</scope>
</reference>
<sequence>MQLFDEYDELISTTARKAQEQEDKEVDELMSDPLHIQALVNNTYYPDRNLVDEEAHERRESMGVAKHMDHRWQVERIANMKLSEPQIRRRRGILAIARPKKKMSINRGLVAMAAASLGVSSHVVQDSTIEECDESTSDGIGSPPATARSIKAPHFECDESTSDGIGSPPATARSIKAPHFVYGDYAKPGNVHGNNGNAQPDKKPVLFQQNSVQTSSSETTDDHNL</sequence>
<evidence type="ECO:0000313" key="2">
    <source>
        <dbReference type="WBParaSite" id="JU765_v2.g178.t2"/>
    </source>
</evidence>
<accession>A0AC34QMF9</accession>
<name>A0AC34QMF9_9BILA</name>
<proteinExistence type="predicted"/>
<dbReference type="Proteomes" id="UP000887576">
    <property type="component" value="Unplaced"/>
</dbReference>
<evidence type="ECO:0000313" key="1">
    <source>
        <dbReference type="Proteomes" id="UP000887576"/>
    </source>
</evidence>
<protein>
    <submittedName>
        <fullName evidence="2">Uncharacterized protein</fullName>
    </submittedName>
</protein>
<organism evidence="1 2">
    <name type="scientific">Panagrolaimus sp. JU765</name>
    <dbReference type="NCBI Taxonomy" id="591449"/>
    <lineage>
        <taxon>Eukaryota</taxon>
        <taxon>Metazoa</taxon>
        <taxon>Ecdysozoa</taxon>
        <taxon>Nematoda</taxon>
        <taxon>Chromadorea</taxon>
        <taxon>Rhabditida</taxon>
        <taxon>Tylenchina</taxon>
        <taxon>Panagrolaimomorpha</taxon>
        <taxon>Panagrolaimoidea</taxon>
        <taxon>Panagrolaimidae</taxon>
        <taxon>Panagrolaimus</taxon>
    </lineage>
</organism>
<dbReference type="WBParaSite" id="JU765_v2.g178.t2">
    <property type="protein sequence ID" value="JU765_v2.g178.t2"/>
    <property type="gene ID" value="JU765_v2.g178"/>
</dbReference>